<dbReference type="EMBL" id="BKCJ010007041">
    <property type="protein sequence ID" value="GEU75223.1"/>
    <property type="molecule type" value="Genomic_DNA"/>
</dbReference>
<reference evidence="2" key="1">
    <citation type="journal article" date="2019" name="Sci. Rep.">
        <title>Draft genome of Tanacetum cinerariifolium, the natural source of mosquito coil.</title>
        <authorList>
            <person name="Yamashiro T."/>
            <person name="Shiraishi A."/>
            <person name="Satake H."/>
            <person name="Nakayama K."/>
        </authorList>
    </citation>
    <scope>NUCLEOTIDE SEQUENCE</scope>
</reference>
<evidence type="ECO:0000256" key="1">
    <source>
        <dbReference type="SAM" id="MobiDB-lite"/>
    </source>
</evidence>
<dbReference type="AlphaFoldDB" id="A0A6L2MMN7"/>
<sequence length="252" mass="28533">MPPKKTTTPMTDAAIKESIAQGVADALAGYEANRSSGNGDDSHHLGSSRRRTEHTTRYYNAAYGMTWKILMKMMTGKYFPRCEIKNMVIEIWNLKVKDADVVSHTQRFQDSALMCGRMFLEESDQAENKRILNNNSSNNNIQKPPFKRQNVAKPYSARPNEKKEYAGTVPLCNKCKLHHNGPCTVKYENCNMVGHLTRDYMSPAAANNQRTLTCYEYGNQGHYKSDYPELKNRNHGNKIRGTVARGIVYALG</sequence>
<protein>
    <recommendedName>
        <fullName evidence="3">Reverse transcriptase domain-containing protein</fullName>
    </recommendedName>
</protein>
<evidence type="ECO:0000313" key="2">
    <source>
        <dbReference type="EMBL" id="GEU75223.1"/>
    </source>
</evidence>
<feature type="region of interest" description="Disordered" evidence="1">
    <location>
        <begin position="31"/>
        <end position="52"/>
    </location>
</feature>
<gene>
    <name evidence="2" type="ORF">Tci_047201</name>
</gene>
<evidence type="ECO:0008006" key="3">
    <source>
        <dbReference type="Google" id="ProtNLM"/>
    </source>
</evidence>
<comment type="caution">
    <text evidence="2">The sequence shown here is derived from an EMBL/GenBank/DDBJ whole genome shotgun (WGS) entry which is preliminary data.</text>
</comment>
<proteinExistence type="predicted"/>
<organism evidence="2">
    <name type="scientific">Tanacetum cinerariifolium</name>
    <name type="common">Dalmatian daisy</name>
    <name type="synonym">Chrysanthemum cinerariifolium</name>
    <dbReference type="NCBI Taxonomy" id="118510"/>
    <lineage>
        <taxon>Eukaryota</taxon>
        <taxon>Viridiplantae</taxon>
        <taxon>Streptophyta</taxon>
        <taxon>Embryophyta</taxon>
        <taxon>Tracheophyta</taxon>
        <taxon>Spermatophyta</taxon>
        <taxon>Magnoliopsida</taxon>
        <taxon>eudicotyledons</taxon>
        <taxon>Gunneridae</taxon>
        <taxon>Pentapetalae</taxon>
        <taxon>asterids</taxon>
        <taxon>campanulids</taxon>
        <taxon>Asterales</taxon>
        <taxon>Asteraceae</taxon>
        <taxon>Asteroideae</taxon>
        <taxon>Anthemideae</taxon>
        <taxon>Anthemidinae</taxon>
        <taxon>Tanacetum</taxon>
    </lineage>
</organism>
<dbReference type="Gene3D" id="4.10.60.10">
    <property type="entry name" value="Zinc finger, CCHC-type"/>
    <property type="match status" value="1"/>
</dbReference>
<accession>A0A6L2MMN7</accession>
<name>A0A6L2MMN7_TANCI</name>